<evidence type="ECO:0000256" key="5">
    <source>
        <dbReference type="ARBA" id="ARBA00023157"/>
    </source>
</evidence>
<dbReference type="GO" id="GO:0045454">
    <property type="term" value="P:cell redox homeostasis"/>
    <property type="evidence" value="ECO:0007669"/>
    <property type="project" value="TreeGrafter"/>
</dbReference>
<dbReference type="EMBL" id="DWYC01000006">
    <property type="protein sequence ID" value="HJB56047.1"/>
    <property type="molecule type" value="Genomic_DNA"/>
</dbReference>
<evidence type="ECO:0000256" key="3">
    <source>
        <dbReference type="ARBA" id="ARBA00022448"/>
    </source>
</evidence>
<evidence type="ECO:0000256" key="4">
    <source>
        <dbReference type="ARBA" id="ARBA00022982"/>
    </source>
</evidence>
<feature type="disulfide bond" description="Redox-active" evidence="10">
    <location>
        <begin position="30"/>
        <end position="33"/>
    </location>
</feature>
<evidence type="ECO:0000313" key="13">
    <source>
        <dbReference type="Proteomes" id="UP000824208"/>
    </source>
</evidence>
<dbReference type="InterPro" id="IPR017937">
    <property type="entry name" value="Thioredoxin_CS"/>
</dbReference>
<feature type="site" description="Deprotonates C-terminal active site Cys" evidence="9">
    <location>
        <position position="24"/>
    </location>
</feature>
<dbReference type="InterPro" id="IPR005746">
    <property type="entry name" value="Thioredoxin"/>
</dbReference>
<dbReference type="PANTHER" id="PTHR45663">
    <property type="entry name" value="GEO12009P1"/>
    <property type="match status" value="1"/>
</dbReference>
<dbReference type="PIRSF" id="PIRSF000077">
    <property type="entry name" value="Thioredoxin"/>
    <property type="match status" value="1"/>
</dbReference>
<dbReference type="GO" id="GO:0005829">
    <property type="term" value="C:cytosol"/>
    <property type="evidence" value="ECO:0007669"/>
    <property type="project" value="TreeGrafter"/>
</dbReference>
<dbReference type="PRINTS" id="PR00421">
    <property type="entry name" value="THIOREDOXIN"/>
</dbReference>
<reference evidence="12" key="2">
    <citation type="submission" date="2021-04" db="EMBL/GenBank/DDBJ databases">
        <authorList>
            <person name="Gilroy R."/>
        </authorList>
    </citation>
    <scope>NUCLEOTIDE SEQUENCE</scope>
    <source>
        <strain evidence="12">CHK189-11263</strain>
    </source>
</reference>
<evidence type="ECO:0000259" key="11">
    <source>
        <dbReference type="PROSITE" id="PS51352"/>
    </source>
</evidence>
<dbReference type="PANTHER" id="PTHR45663:SF11">
    <property type="entry name" value="GEO12009P1"/>
    <property type="match status" value="1"/>
</dbReference>
<feature type="active site" description="Nucleophile" evidence="9">
    <location>
        <position position="30"/>
    </location>
</feature>
<keyword evidence="6 10" id="KW-0676">Redox-active center</keyword>
<dbReference type="NCBIfam" id="TIGR01068">
    <property type="entry name" value="thioredoxin"/>
    <property type="match status" value="1"/>
</dbReference>
<feature type="site" description="Contributes to redox potential value" evidence="9">
    <location>
        <position position="31"/>
    </location>
</feature>
<keyword evidence="3" id="KW-0813">Transport</keyword>
<feature type="domain" description="Thioredoxin" evidence="11">
    <location>
        <begin position="1"/>
        <end position="105"/>
    </location>
</feature>
<dbReference type="CDD" id="cd02947">
    <property type="entry name" value="TRX_family"/>
    <property type="match status" value="1"/>
</dbReference>
<gene>
    <name evidence="12" type="primary">trxA</name>
    <name evidence="12" type="ORF">H9714_00680</name>
</gene>
<evidence type="ECO:0000256" key="9">
    <source>
        <dbReference type="PIRSR" id="PIRSR000077-1"/>
    </source>
</evidence>
<dbReference type="PROSITE" id="PS00194">
    <property type="entry name" value="THIOREDOXIN_1"/>
    <property type="match status" value="1"/>
</dbReference>
<evidence type="ECO:0000256" key="1">
    <source>
        <dbReference type="ARBA" id="ARBA00008987"/>
    </source>
</evidence>
<name>A0A9D2M8Z2_9FIRM</name>
<keyword evidence="5 10" id="KW-1015">Disulfide bond</keyword>
<protein>
    <recommendedName>
        <fullName evidence="2 7">Thioredoxin</fullName>
    </recommendedName>
</protein>
<sequence length="105" mass="11194">MTPYHFNADGLKKAVASGGLVMVDFWASWCGPCRMLAPTIEKLAGQYEGKAIVGKVNTDDESALAASLGIMSIPTVIFFKDGVEIDRRVGVMPAQAYTAVLDANL</sequence>
<dbReference type="Pfam" id="PF00085">
    <property type="entry name" value="Thioredoxin"/>
    <property type="match status" value="1"/>
</dbReference>
<evidence type="ECO:0000256" key="10">
    <source>
        <dbReference type="PIRSR" id="PIRSR000077-4"/>
    </source>
</evidence>
<evidence type="ECO:0000256" key="2">
    <source>
        <dbReference type="ARBA" id="ARBA00020570"/>
    </source>
</evidence>
<dbReference type="Proteomes" id="UP000824208">
    <property type="component" value="Unassembled WGS sequence"/>
</dbReference>
<dbReference type="GO" id="GO:0015035">
    <property type="term" value="F:protein-disulfide reductase activity"/>
    <property type="evidence" value="ECO:0007669"/>
    <property type="project" value="UniProtKB-UniRule"/>
</dbReference>
<accession>A0A9D2M8Z2</accession>
<feature type="active site" description="Nucleophile" evidence="9">
    <location>
        <position position="33"/>
    </location>
</feature>
<dbReference type="SUPFAM" id="SSF52833">
    <property type="entry name" value="Thioredoxin-like"/>
    <property type="match status" value="1"/>
</dbReference>
<dbReference type="PROSITE" id="PS51352">
    <property type="entry name" value="THIOREDOXIN_2"/>
    <property type="match status" value="1"/>
</dbReference>
<organism evidence="12 13">
    <name type="scientific">Candidatus Flavonifractor intestinipullorum</name>
    <dbReference type="NCBI Taxonomy" id="2838587"/>
    <lineage>
        <taxon>Bacteria</taxon>
        <taxon>Bacillati</taxon>
        <taxon>Bacillota</taxon>
        <taxon>Clostridia</taxon>
        <taxon>Eubacteriales</taxon>
        <taxon>Oscillospiraceae</taxon>
        <taxon>Flavonifractor</taxon>
    </lineage>
</organism>
<evidence type="ECO:0000256" key="7">
    <source>
        <dbReference type="NCBIfam" id="TIGR01068"/>
    </source>
</evidence>
<evidence type="ECO:0000313" key="12">
    <source>
        <dbReference type="EMBL" id="HJB56047.1"/>
    </source>
</evidence>
<feature type="site" description="Contributes to redox potential value" evidence="9">
    <location>
        <position position="32"/>
    </location>
</feature>
<reference evidence="12" key="1">
    <citation type="journal article" date="2021" name="PeerJ">
        <title>Extensive microbial diversity within the chicken gut microbiome revealed by metagenomics and culture.</title>
        <authorList>
            <person name="Gilroy R."/>
            <person name="Ravi A."/>
            <person name="Getino M."/>
            <person name="Pursley I."/>
            <person name="Horton D.L."/>
            <person name="Alikhan N.F."/>
            <person name="Baker D."/>
            <person name="Gharbi K."/>
            <person name="Hall N."/>
            <person name="Watson M."/>
            <person name="Adriaenssens E.M."/>
            <person name="Foster-Nyarko E."/>
            <person name="Jarju S."/>
            <person name="Secka A."/>
            <person name="Antonio M."/>
            <person name="Oren A."/>
            <person name="Chaudhuri R.R."/>
            <person name="La Ragione R."/>
            <person name="Hildebrand F."/>
            <person name="Pallen M.J."/>
        </authorList>
    </citation>
    <scope>NUCLEOTIDE SEQUENCE</scope>
    <source>
        <strain evidence="12">CHK189-11263</strain>
    </source>
</reference>
<comment type="similarity">
    <text evidence="1 8">Belongs to the thioredoxin family.</text>
</comment>
<dbReference type="Gene3D" id="3.40.30.10">
    <property type="entry name" value="Glutaredoxin"/>
    <property type="match status" value="1"/>
</dbReference>
<evidence type="ECO:0000256" key="8">
    <source>
        <dbReference type="PIRNR" id="PIRNR000077"/>
    </source>
</evidence>
<comment type="caution">
    <text evidence="12">The sequence shown here is derived from an EMBL/GenBank/DDBJ whole genome shotgun (WGS) entry which is preliminary data.</text>
</comment>
<dbReference type="AlphaFoldDB" id="A0A9D2M8Z2"/>
<dbReference type="InterPro" id="IPR036249">
    <property type="entry name" value="Thioredoxin-like_sf"/>
</dbReference>
<dbReference type="InterPro" id="IPR013766">
    <property type="entry name" value="Thioredoxin_domain"/>
</dbReference>
<proteinExistence type="inferred from homology"/>
<evidence type="ECO:0000256" key="6">
    <source>
        <dbReference type="ARBA" id="ARBA00023284"/>
    </source>
</evidence>
<keyword evidence="4" id="KW-0249">Electron transport</keyword>
<dbReference type="FunFam" id="3.40.30.10:FF:000001">
    <property type="entry name" value="Thioredoxin"/>
    <property type="match status" value="1"/>
</dbReference>